<dbReference type="STRING" id="1220578.FPE01S_01_14780"/>
<sequence length="194" mass="22133">MQTPEAVTREIFTLFELQGAKEYAGEKVSQLEHMYQAAILAMEEGCEDEIVLAAFLHDIGHLLPSEETVMTGTDGKHYGVTDHEQLGADWLQRRGAGERMCKLIASHVTAKRYLTFADPLYYNQLSEASKQTLTLQGGVMTAAEAATFEADDLFEWYIRMRRWDEAAKEQHQPVDQLKLLEQKLYQYLKNRAEA</sequence>
<name>A0A0E9MY89_9BACT</name>
<dbReference type="PANTHER" id="PTHR40202:SF1">
    <property type="entry name" value="HD DOMAIN-CONTAINING PROTEIN"/>
    <property type="match status" value="1"/>
</dbReference>
<accession>A0A0E9MY89</accession>
<dbReference type="SMART" id="SM00471">
    <property type="entry name" value="HDc"/>
    <property type="match status" value="1"/>
</dbReference>
<dbReference type="OrthoDB" id="823268at2"/>
<dbReference type="EMBL" id="BBWV01000001">
    <property type="protein sequence ID" value="GAO42463.1"/>
    <property type="molecule type" value="Genomic_DNA"/>
</dbReference>
<protein>
    <recommendedName>
        <fullName evidence="1">HD/PDEase domain-containing protein</fullName>
    </recommendedName>
</protein>
<evidence type="ECO:0000313" key="3">
    <source>
        <dbReference type="Proteomes" id="UP000033121"/>
    </source>
</evidence>
<dbReference type="RefSeq" id="WP_046368150.1">
    <property type="nucleotide sequence ID" value="NZ_BBWV01000001.1"/>
</dbReference>
<dbReference type="Proteomes" id="UP000033121">
    <property type="component" value="Unassembled WGS sequence"/>
</dbReference>
<dbReference type="Pfam" id="PF01966">
    <property type="entry name" value="HD"/>
    <property type="match status" value="1"/>
</dbReference>
<evidence type="ECO:0000313" key="2">
    <source>
        <dbReference type="EMBL" id="GAO42463.1"/>
    </source>
</evidence>
<dbReference type="CDD" id="cd00077">
    <property type="entry name" value="HDc"/>
    <property type="match status" value="1"/>
</dbReference>
<dbReference type="InterPro" id="IPR006674">
    <property type="entry name" value="HD_domain"/>
</dbReference>
<dbReference type="SUPFAM" id="SSF109604">
    <property type="entry name" value="HD-domain/PDEase-like"/>
    <property type="match status" value="1"/>
</dbReference>
<reference evidence="2 3" key="1">
    <citation type="submission" date="2015-04" db="EMBL/GenBank/DDBJ databases">
        <title>Whole genome shotgun sequence of Flavihumibacter petaseus NBRC 106054.</title>
        <authorList>
            <person name="Miyazawa S."/>
            <person name="Hosoyama A."/>
            <person name="Hashimoto M."/>
            <person name="Noguchi M."/>
            <person name="Tsuchikane K."/>
            <person name="Ohji S."/>
            <person name="Yamazoe A."/>
            <person name="Ichikawa N."/>
            <person name="Kimura A."/>
            <person name="Fujita N."/>
        </authorList>
    </citation>
    <scope>NUCLEOTIDE SEQUENCE [LARGE SCALE GENOMIC DNA]</scope>
    <source>
        <strain evidence="2 3">NBRC 106054</strain>
    </source>
</reference>
<proteinExistence type="predicted"/>
<feature type="domain" description="HD/PDEase" evidence="1">
    <location>
        <begin position="26"/>
        <end position="88"/>
    </location>
</feature>
<comment type="caution">
    <text evidence="2">The sequence shown here is derived from an EMBL/GenBank/DDBJ whole genome shotgun (WGS) entry which is preliminary data.</text>
</comment>
<dbReference type="InterPro" id="IPR052567">
    <property type="entry name" value="OP_Dioxygenase"/>
</dbReference>
<dbReference type="AlphaFoldDB" id="A0A0E9MY89"/>
<evidence type="ECO:0000259" key="1">
    <source>
        <dbReference type="SMART" id="SM00471"/>
    </source>
</evidence>
<gene>
    <name evidence="2" type="ORF">FPE01S_01_14780</name>
</gene>
<keyword evidence="3" id="KW-1185">Reference proteome</keyword>
<dbReference type="PANTHER" id="PTHR40202">
    <property type="match status" value="1"/>
</dbReference>
<organism evidence="2 3">
    <name type="scientific">Flavihumibacter petaseus NBRC 106054</name>
    <dbReference type="NCBI Taxonomy" id="1220578"/>
    <lineage>
        <taxon>Bacteria</taxon>
        <taxon>Pseudomonadati</taxon>
        <taxon>Bacteroidota</taxon>
        <taxon>Chitinophagia</taxon>
        <taxon>Chitinophagales</taxon>
        <taxon>Chitinophagaceae</taxon>
        <taxon>Flavihumibacter</taxon>
    </lineage>
</organism>
<dbReference type="InterPro" id="IPR003607">
    <property type="entry name" value="HD/PDEase_dom"/>
</dbReference>
<dbReference type="Gene3D" id="1.10.3210.10">
    <property type="entry name" value="Hypothetical protein af1432"/>
    <property type="match status" value="1"/>
</dbReference>